<protein>
    <submittedName>
        <fullName evidence="8">Major facilitator transporter</fullName>
    </submittedName>
</protein>
<dbReference type="RefSeq" id="WP_055065260.1">
    <property type="nucleotide sequence ID" value="NZ_LBGP01000021.1"/>
</dbReference>
<gene>
    <name evidence="8" type="ORF">XV92_16935</name>
</gene>
<dbReference type="PROSITE" id="PS50850">
    <property type="entry name" value="MFS"/>
    <property type="match status" value="1"/>
</dbReference>
<feature type="transmembrane region" description="Helical" evidence="6">
    <location>
        <begin position="71"/>
        <end position="89"/>
    </location>
</feature>
<keyword evidence="3 6" id="KW-0812">Transmembrane</keyword>
<feature type="transmembrane region" description="Helical" evidence="6">
    <location>
        <begin position="328"/>
        <end position="347"/>
    </location>
</feature>
<dbReference type="InterPro" id="IPR036259">
    <property type="entry name" value="MFS_trans_sf"/>
</dbReference>
<evidence type="ECO:0000313" key="9">
    <source>
        <dbReference type="Proteomes" id="UP000050491"/>
    </source>
</evidence>
<dbReference type="Pfam" id="PF07690">
    <property type="entry name" value="MFS_1"/>
    <property type="match status" value="1"/>
</dbReference>
<comment type="caution">
    <text evidence="8">The sequence shown here is derived from an EMBL/GenBank/DDBJ whole genome shotgun (WGS) entry which is preliminary data.</text>
</comment>
<accession>A0A0Q0TEW6</accession>
<dbReference type="OrthoDB" id="9814303at2"/>
<dbReference type="InterPro" id="IPR011701">
    <property type="entry name" value="MFS"/>
</dbReference>
<dbReference type="CDD" id="cd17320">
    <property type="entry name" value="MFS_MdfA_MDR_like"/>
    <property type="match status" value="1"/>
</dbReference>
<dbReference type="GO" id="GO:0022857">
    <property type="term" value="F:transmembrane transporter activity"/>
    <property type="evidence" value="ECO:0007669"/>
    <property type="project" value="InterPro"/>
</dbReference>
<feature type="transmembrane region" description="Helical" evidence="6">
    <location>
        <begin position="240"/>
        <end position="258"/>
    </location>
</feature>
<feature type="transmembrane region" description="Helical" evidence="6">
    <location>
        <begin position="205"/>
        <end position="225"/>
    </location>
</feature>
<evidence type="ECO:0000313" key="8">
    <source>
        <dbReference type="EMBL" id="KQA98656.1"/>
    </source>
</evidence>
<feature type="transmembrane region" description="Helical" evidence="6">
    <location>
        <begin position="299"/>
        <end position="321"/>
    </location>
</feature>
<dbReference type="PATRIC" id="fig|1481663.12.peg.2306"/>
<evidence type="ECO:0000259" key="7">
    <source>
        <dbReference type="PROSITE" id="PS50850"/>
    </source>
</evidence>
<dbReference type="GO" id="GO:0005886">
    <property type="term" value="C:plasma membrane"/>
    <property type="evidence" value="ECO:0007669"/>
    <property type="project" value="UniProtKB-SubCell"/>
</dbReference>
<evidence type="ECO:0000256" key="1">
    <source>
        <dbReference type="ARBA" id="ARBA00004651"/>
    </source>
</evidence>
<organism evidence="8 9">
    <name type="scientific">Vibrio metoecus</name>
    <dbReference type="NCBI Taxonomy" id="1481663"/>
    <lineage>
        <taxon>Bacteria</taxon>
        <taxon>Pseudomonadati</taxon>
        <taxon>Pseudomonadota</taxon>
        <taxon>Gammaproteobacteria</taxon>
        <taxon>Vibrionales</taxon>
        <taxon>Vibrionaceae</taxon>
        <taxon>Vibrio</taxon>
    </lineage>
</organism>
<sequence length="374" mass="39650">MNIKPSLWLMVVMLMFPQIVETLYSPALGSIAQSFAVSDAQATQTLSVYFLAFALGVVTWGILADKLGRRPTMLIGLLIYGCATFIAMLTDSFLVLMLARVLSAFGIAVGSVVTQTMLRDVFSGDELGKVFSLMGIGISISPVLGMLLGGQLVVAGGHQLVFLALFLMALVLLVYNLFQLPETQQVKSSISLGHLAMRMLQDKQVLLSALLVALYNVALFSYYQLGAFIFSDLGLSAEQFGYSGVVLGLGTLIGSYINKVLLAKQIPQHSLLLLAALLLVLGAVGVCLTLGSLGFMTGMIWAVIAFGIAIPNILSGALVEYHSQAGSASALFGLFYYLVIGCGLALAGMVQHLGVVLVVCGVLVLLATLLRKTL</sequence>
<dbReference type="PANTHER" id="PTHR43124:SF3">
    <property type="entry name" value="CHLORAMPHENICOL EFFLUX PUMP RV0191"/>
    <property type="match status" value="1"/>
</dbReference>
<evidence type="ECO:0000256" key="4">
    <source>
        <dbReference type="ARBA" id="ARBA00022989"/>
    </source>
</evidence>
<dbReference type="AlphaFoldDB" id="A0A0Q0TEW6"/>
<dbReference type="Proteomes" id="UP000050491">
    <property type="component" value="Unassembled WGS sequence"/>
</dbReference>
<feature type="transmembrane region" description="Helical" evidence="6">
    <location>
        <begin position="353"/>
        <end position="370"/>
    </location>
</feature>
<evidence type="ECO:0000256" key="6">
    <source>
        <dbReference type="SAM" id="Phobius"/>
    </source>
</evidence>
<feature type="transmembrane region" description="Helical" evidence="6">
    <location>
        <begin position="46"/>
        <end position="64"/>
    </location>
</feature>
<evidence type="ECO:0000256" key="2">
    <source>
        <dbReference type="ARBA" id="ARBA00022475"/>
    </source>
</evidence>
<feature type="transmembrane region" description="Helical" evidence="6">
    <location>
        <begin position="130"/>
        <end position="154"/>
    </location>
</feature>
<feature type="domain" description="Major facilitator superfamily (MFS) profile" evidence="7">
    <location>
        <begin position="6"/>
        <end position="374"/>
    </location>
</feature>
<feature type="transmembrane region" description="Helical" evidence="6">
    <location>
        <begin position="160"/>
        <end position="178"/>
    </location>
</feature>
<feature type="transmembrane region" description="Helical" evidence="6">
    <location>
        <begin position="270"/>
        <end position="293"/>
    </location>
</feature>
<feature type="transmembrane region" description="Helical" evidence="6">
    <location>
        <begin position="95"/>
        <end position="118"/>
    </location>
</feature>
<keyword evidence="2" id="KW-1003">Cell membrane</keyword>
<proteinExistence type="predicted"/>
<dbReference type="InterPro" id="IPR050189">
    <property type="entry name" value="MFS_Efflux_Transporters"/>
</dbReference>
<dbReference type="Gene3D" id="1.20.1720.10">
    <property type="entry name" value="Multidrug resistance protein D"/>
    <property type="match status" value="1"/>
</dbReference>
<dbReference type="EMBL" id="LBGP01000021">
    <property type="protein sequence ID" value="KQA98656.1"/>
    <property type="molecule type" value="Genomic_DNA"/>
</dbReference>
<evidence type="ECO:0000256" key="5">
    <source>
        <dbReference type="ARBA" id="ARBA00023136"/>
    </source>
</evidence>
<dbReference type="SUPFAM" id="SSF103473">
    <property type="entry name" value="MFS general substrate transporter"/>
    <property type="match status" value="1"/>
</dbReference>
<comment type="subcellular location">
    <subcellularLocation>
        <location evidence="1">Cell membrane</location>
        <topology evidence="1">Multi-pass membrane protein</topology>
    </subcellularLocation>
</comment>
<keyword evidence="5 6" id="KW-0472">Membrane</keyword>
<evidence type="ECO:0000256" key="3">
    <source>
        <dbReference type="ARBA" id="ARBA00022692"/>
    </source>
</evidence>
<keyword evidence="4 6" id="KW-1133">Transmembrane helix</keyword>
<reference evidence="8 9" key="1">
    <citation type="journal article" date="2015" name="Genome Biol. Evol.">
        <title>The Dynamics of Genetic Interactions between Vibrio metoecus and Vibrio cholerae, Two Close Relatives Co-Occurring in the Environment.</title>
        <authorList>
            <person name="Orata F.D."/>
            <person name="Kirchberger P.C."/>
            <person name="Meheust R."/>
            <person name="Barlow E.J."/>
            <person name="Tarr C.L."/>
            <person name="Boucher Y."/>
        </authorList>
    </citation>
    <scope>NUCLEOTIDE SEQUENCE [LARGE SCALE GENOMIC DNA]</scope>
    <source>
        <strain evidence="8 9">YB5B04</strain>
    </source>
</reference>
<name>A0A0Q0TEW6_VIBMT</name>
<dbReference type="PANTHER" id="PTHR43124">
    <property type="entry name" value="PURINE EFFLUX PUMP PBUE"/>
    <property type="match status" value="1"/>
</dbReference>
<dbReference type="InterPro" id="IPR020846">
    <property type="entry name" value="MFS_dom"/>
</dbReference>